<name>A0A2P8GDI1_9BACT</name>
<accession>A0A2P8GDI1</accession>
<dbReference type="Proteomes" id="UP000240978">
    <property type="component" value="Unassembled WGS sequence"/>
</dbReference>
<dbReference type="RefSeq" id="WP_211303436.1">
    <property type="nucleotide sequence ID" value="NZ_PYGK01000004.1"/>
</dbReference>
<proteinExistence type="predicted"/>
<protein>
    <submittedName>
        <fullName evidence="1">Uncharacterized protein</fullName>
    </submittedName>
</protein>
<reference evidence="1 2" key="1">
    <citation type="submission" date="2018-03" db="EMBL/GenBank/DDBJ databases">
        <title>Genomic Encyclopedia of Archaeal and Bacterial Type Strains, Phase II (KMG-II): from individual species to whole genera.</title>
        <authorList>
            <person name="Goeker M."/>
        </authorList>
    </citation>
    <scope>NUCLEOTIDE SEQUENCE [LARGE SCALE GENOMIC DNA]</scope>
    <source>
        <strain evidence="1 2">DSM 18107</strain>
    </source>
</reference>
<keyword evidence="2" id="KW-1185">Reference proteome</keyword>
<gene>
    <name evidence="1" type="ORF">CLV42_104324</name>
</gene>
<sequence length="254" mass="28917">MLKNIQHLKMANDNKYWNLEDFVDSLVVELDKTRETLAIKAINKPLTYTVKDLAIDLNIFPTFDGDQIRFITAQPGQEGASKVNIQLGSITDQQVRATTKMSGLKNDTKIEEIGIDTKTQKKLRKLGVSSVDDLQAVEKKQVDIQRATDNEIDYKTLANQIQKSRRNQTPPKVTAVSLSLDEDKRPYLHVRGENLTLDKQYAPVTVINNTLAEVMEFSANELKILLNKDHITQQESELIMTFDPYTLVKMNIRL</sequence>
<dbReference type="Gene3D" id="1.10.150.20">
    <property type="entry name" value="5' to 3' exonuclease, C-terminal subdomain"/>
    <property type="match status" value="1"/>
</dbReference>
<evidence type="ECO:0000313" key="1">
    <source>
        <dbReference type="EMBL" id="PSL32021.1"/>
    </source>
</evidence>
<organism evidence="1 2">
    <name type="scientific">Chitinophaga ginsengisoli</name>
    <dbReference type="NCBI Taxonomy" id="363837"/>
    <lineage>
        <taxon>Bacteria</taxon>
        <taxon>Pseudomonadati</taxon>
        <taxon>Bacteroidota</taxon>
        <taxon>Chitinophagia</taxon>
        <taxon>Chitinophagales</taxon>
        <taxon>Chitinophagaceae</taxon>
        <taxon>Chitinophaga</taxon>
    </lineage>
</organism>
<evidence type="ECO:0000313" key="2">
    <source>
        <dbReference type="Proteomes" id="UP000240978"/>
    </source>
</evidence>
<comment type="caution">
    <text evidence="1">The sequence shown here is derived from an EMBL/GenBank/DDBJ whole genome shotgun (WGS) entry which is preliminary data.</text>
</comment>
<dbReference type="EMBL" id="PYGK01000004">
    <property type="protein sequence ID" value="PSL32021.1"/>
    <property type="molecule type" value="Genomic_DNA"/>
</dbReference>
<dbReference type="AlphaFoldDB" id="A0A2P8GDI1"/>